<dbReference type="NCBIfam" id="TIGR01557">
    <property type="entry name" value="myb_SHAQKYF"/>
    <property type="match status" value="1"/>
</dbReference>
<dbReference type="PANTHER" id="PTHR12802">
    <property type="entry name" value="SWI/SNF COMPLEX-RELATED"/>
    <property type="match status" value="1"/>
</dbReference>
<evidence type="ECO:0000313" key="7">
    <source>
        <dbReference type="EMBL" id="GMF12290.1"/>
    </source>
</evidence>
<feature type="region of interest" description="Disordered" evidence="4">
    <location>
        <begin position="321"/>
        <end position="363"/>
    </location>
</feature>
<feature type="compositionally biased region" description="Basic and acidic residues" evidence="4">
    <location>
        <begin position="79"/>
        <end position="97"/>
    </location>
</feature>
<dbReference type="EMBL" id="BSXW01000112">
    <property type="protein sequence ID" value="GMF12290.1"/>
    <property type="molecule type" value="Genomic_DNA"/>
</dbReference>
<dbReference type="InterPro" id="IPR001005">
    <property type="entry name" value="SANT/Myb"/>
</dbReference>
<dbReference type="Gene3D" id="1.10.10.60">
    <property type="entry name" value="Homeodomain-like"/>
    <property type="match status" value="1"/>
</dbReference>
<name>A0A9W6TGM1_9STRA</name>
<reference evidence="7" key="1">
    <citation type="submission" date="2023-04" db="EMBL/GenBank/DDBJ databases">
        <title>Phytophthora lilii NBRC 32176.</title>
        <authorList>
            <person name="Ichikawa N."/>
            <person name="Sato H."/>
            <person name="Tonouchi N."/>
        </authorList>
    </citation>
    <scope>NUCLEOTIDE SEQUENCE</scope>
    <source>
        <strain evidence="7">NBRC 32176</strain>
    </source>
</reference>
<keyword evidence="3" id="KW-0539">Nucleus</keyword>
<dbReference type="PANTHER" id="PTHR12802:SF155">
    <property type="entry name" value="DEUBIQUITINASE MYSM1"/>
    <property type="match status" value="1"/>
</dbReference>
<dbReference type="InterPro" id="IPR009057">
    <property type="entry name" value="Homeodomain-like_sf"/>
</dbReference>
<dbReference type="Pfam" id="PF00249">
    <property type="entry name" value="Myb_DNA-binding"/>
    <property type="match status" value="1"/>
</dbReference>
<dbReference type="AlphaFoldDB" id="A0A9W6TGM1"/>
<dbReference type="CDD" id="cd00167">
    <property type="entry name" value="SANT"/>
    <property type="match status" value="1"/>
</dbReference>
<accession>A0A9W6TGM1</accession>
<keyword evidence="1" id="KW-0805">Transcription regulation</keyword>
<feature type="compositionally biased region" description="Pro residues" evidence="4">
    <location>
        <begin position="127"/>
        <end position="136"/>
    </location>
</feature>
<keyword evidence="8" id="KW-1185">Reference proteome</keyword>
<dbReference type="InterPro" id="IPR017930">
    <property type="entry name" value="Myb_dom"/>
</dbReference>
<comment type="caution">
    <text evidence="7">The sequence shown here is derived from an EMBL/GenBank/DDBJ whole genome shotgun (WGS) entry which is preliminary data.</text>
</comment>
<dbReference type="PROSITE" id="PS50090">
    <property type="entry name" value="MYB_LIKE"/>
    <property type="match status" value="1"/>
</dbReference>
<organism evidence="7 8">
    <name type="scientific">Phytophthora lilii</name>
    <dbReference type="NCBI Taxonomy" id="2077276"/>
    <lineage>
        <taxon>Eukaryota</taxon>
        <taxon>Sar</taxon>
        <taxon>Stramenopiles</taxon>
        <taxon>Oomycota</taxon>
        <taxon>Peronosporomycetes</taxon>
        <taxon>Peronosporales</taxon>
        <taxon>Peronosporaceae</taxon>
        <taxon>Phytophthora</taxon>
    </lineage>
</organism>
<dbReference type="PROSITE" id="PS51294">
    <property type="entry name" value="HTH_MYB"/>
    <property type="match status" value="1"/>
</dbReference>
<evidence type="ECO:0000256" key="1">
    <source>
        <dbReference type="ARBA" id="ARBA00023015"/>
    </source>
</evidence>
<evidence type="ECO:0000259" key="6">
    <source>
        <dbReference type="PROSITE" id="PS51294"/>
    </source>
</evidence>
<sequence length="469" mass="51122">MLAHSTGQCRWSLPPIPRRHPTPHTSIDVRDRGVHRRAPPGLAQAPAKDRWLDGRRFPTEGGGRFGRENGTRAAAMEKGQGEERRNPGEKPHPERRSLANSTPPLHAMYPALDRPAWQQPAAYPERASPPPPPPQSQPGWFPLQDAASSASSAPQHVQTGWTQDGDYAASAAQTPRAYASAQMYAAAPPPVYVWTGEQPASVRASQFLPSPTYPRPLALASADAELYDRQDHKPQQTVLRRNKQIAIGRWNSEEHQWFLKGLEMFQGPAWGEIARLIGSRTSTQVRTHAQKFFTKLARLNQTMPYFEVQIQKERARLVAQGASVTPTAQSAPSLSLPASLSPRKRPASASTSRRKQFKDEPVASPTYAAAARYPQEAYDTKPRVYTGAAAANPSAVSLSGAPAVSKECSQQWTSEDGRQWPLASPTPTTASLQLTQLHMDDGAHAAAGSAAPEAESLPSMTKLLYRSAA</sequence>
<feature type="compositionally biased region" description="Basic and acidic residues" evidence="4">
    <location>
        <begin position="47"/>
        <end position="58"/>
    </location>
</feature>
<dbReference type="GO" id="GO:0003677">
    <property type="term" value="F:DNA binding"/>
    <property type="evidence" value="ECO:0007669"/>
    <property type="project" value="InterPro"/>
</dbReference>
<evidence type="ECO:0000256" key="2">
    <source>
        <dbReference type="ARBA" id="ARBA00023163"/>
    </source>
</evidence>
<evidence type="ECO:0000259" key="5">
    <source>
        <dbReference type="PROSITE" id="PS50090"/>
    </source>
</evidence>
<gene>
    <name evidence="7" type="ORF">Plil01_000292000</name>
</gene>
<feature type="region of interest" description="Disordered" evidence="4">
    <location>
        <begin position="1"/>
        <end position="160"/>
    </location>
</feature>
<dbReference type="Proteomes" id="UP001165083">
    <property type="component" value="Unassembled WGS sequence"/>
</dbReference>
<evidence type="ECO:0000313" key="8">
    <source>
        <dbReference type="Proteomes" id="UP001165083"/>
    </source>
</evidence>
<dbReference type="SUPFAM" id="SSF46689">
    <property type="entry name" value="Homeodomain-like"/>
    <property type="match status" value="1"/>
</dbReference>
<evidence type="ECO:0000256" key="4">
    <source>
        <dbReference type="SAM" id="MobiDB-lite"/>
    </source>
</evidence>
<evidence type="ECO:0000256" key="3">
    <source>
        <dbReference type="ARBA" id="ARBA00023242"/>
    </source>
</evidence>
<proteinExistence type="predicted"/>
<protein>
    <submittedName>
        <fullName evidence="7">Unnamed protein product</fullName>
    </submittedName>
</protein>
<feature type="compositionally biased region" description="Low complexity" evidence="4">
    <location>
        <begin position="328"/>
        <end position="341"/>
    </location>
</feature>
<keyword evidence="2" id="KW-0804">Transcription</keyword>
<feature type="domain" description="HTH myb-type" evidence="6">
    <location>
        <begin position="242"/>
        <end position="297"/>
    </location>
</feature>
<dbReference type="InterPro" id="IPR006447">
    <property type="entry name" value="Myb_dom_plants"/>
</dbReference>
<feature type="compositionally biased region" description="Basic residues" evidence="4">
    <location>
        <begin position="342"/>
        <end position="356"/>
    </location>
</feature>
<dbReference type="OrthoDB" id="118550at2759"/>
<dbReference type="SMART" id="SM00717">
    <property type="entry name" value="SANT"/>
    <property type="match status" value="1"/>
</dbReference>
<feature type="domain" description="Myb-like" evidence="5">
    <location>
        <begin position="242"/>
        <end position="293"/>
    </location>
</feature>